<dbReference type="RefSeq" id="WP_266349203.1">
    <property type="nucleotide sequence ID" value="NZ_JAPKNG010000003.1"/>
</dbReference>
<comment type="caution">
    <text evidence="1">The sequence shown here is derived from an EMBL/GenBank/DDBJ whole genome shotgun (WGS) entry which is preliminary data.</text>
</comment>
<protein>
    <recommendedName>
        <fullName evidence="3">Histidine phosphotransferase ChpT C-terminal domain-containing protein</fullName>
    </recommendedName>
</protein>
<organism evidence="1 2">
    <name type="scientific">Kaistia dalseonensis</name>
    <dbReference type="NCBI Taxonomy" id="410840"/>
    <lineage>
        <taxon>Bacteria</taxon>
        <taxon>Pseudomonadati</taxon>
        <taxon>Pseudomonadota</taxon>
        <taxon>Alphaproteobacteria</taxon>
        <taxon>Hyphomicrobiales</taxon>
        <taxon>Kaistiaceae</taxon>
        <taxon>Kaistia</taxon>
    </lineage>
</organism>
<sequence length="257" mass="27459">MIEFLGPQTRRATLPDLGALFPGADRSTTESGWSPCGPLDDLQEMINCLSSTLALMRLRIRRAQSTDLEPLIDDAEQATARAGTLARGLAPFLGNSLEAPEPADVNEIVLTVGRSLDEAGFGGGLQFALAQALPPVHRDTDEISGALLQGFLLFSENAAHAKSAPIRVETCRAILRAPHGELAPGAYICVGIGQVLPADRRAGGDGRPAEEAKKGWPKRSVRRLSRAMACLEGHVETRTKDEGRAIELYFPIRASSA</sequence>
<keyword evidence="2" id="KW-1185">Reference proteome</keyword>
<accession>A0ABU0H982</accession>
<name>A0ABU0H982_9HYPH</name>
<dbReference type="Proteomes" id="UP001241603">
    <property type="component" value="Unassembled WGS sequence"/>
</dbReference>
<evidence type="ECO:0000313" key="2">
    <source>
        <dbReference type="Proteomes" id="UP001241603"/>
    </source>
</evidence>
<evidence type="ECO:0008006" key="3">
    <source>
        <dbReference type="Google" id="ProtNLM"/>
    </source>
</evidence>
<gene>
    <name evidence="1" type="ORF">QO014_002702</name>
</gene>
<dbReference type="EMBL" id="JAUSVO010000003">
    <property type="protein sequence ID" value="MDQ0438310.1"/>
    <property type="molecule type" value="Genomic_DNA"/>
</dbReference>
<proteinExistence type="predicted"/>
<evidence type="ECO:0000313" key="1">
    <source>
        <dbReference type="EMBL" id="MDQ0438310.1"/>
    </source>
</evidence>
<reference evidence="1 2" key="1">
    <citation type="submission" date="2023-07" db="EMBL/GenBank/DDBJ databases">
        <title>Genomic Encyclopedia of Type Strains, Phase IV (KMG-IV): sequencing the most valuable type-strain genomes for metagenomic binning, comparative biology and taxonomic classification.</title>
        <authorList>
            <person name="Goeker M."/>
        </authorList>
    </citation>
    <scope>NUCLEOTIDE SEQUENCE [LARGE SCALE GENOMIC DNA]</scope>
    <source>
        <strain evidence="1 2">B6-8</strain>
    </source>
</reference>